<dbReference type="RefSeq" id="WP_353540340.1">
    <property type="nucleotide sequence ID" value="NZ_BAABRN010000001.1"/>
</dbReference>
<comment type="caution">
    <text evidence="1">The sequence shown here is derived from an EMBL/GenBank/DDBJ whole genome shotgun (WGS) entry which is preliminary data.</text>
</comment>
<protein>
    <submittedName>
        <fullName evidence="1">1D-myo-inositol 2-acetamido-2-deoxy-alpha-D-glucopyranoside deacetylase</fullName>
    </submittedName>
</protein>
<dbReference type="InterPro" id="IPR024078">
    <property type="entry name" value="LmbE-like_dom_sf"/>
</dbReference>
<dbReference type="PANTHER" id="PTHR12993">
    <property type="entry name" value="N-ACETYLGLUCOSAMINYL-PHOSPHATIDYLINOSITOL DE-N-ACETYLASE-RELATED"/>
    <property type="match status" value="1"/>
</dbReference>
<dbReference type="SUPFAM" id="SSF102588">
    <property type="entry name" value="LmbE-like"/>
    <property type="match status" value="1"/>
</dbReference>
<evidence type="ECO:0000313" key="1">
    <source>
        <dbReference type="EMBL" id="GAA5500350.1"/>
    </source>
</evidence>
<organism evidence="1 2">
    <name type="scientific">Deinococcus xinjiangensis</name>
    <dbReference type="NCBI Taxonomy" id="457454"/>
    <lineage>
        <taxon>Bacteria</taxon>
        <taxon>Thermotogati</taxon>
        <taxon>Deinococcota</taxon>
        <taxon>Deinococci</taxon>
        <taxon>Deinococcales</taxon>
        <taxon>Deinococcaceae</taxon>
        <taxon>Deinococcus</taxon>
    </lineage>
</organism>
<evidence type="ECO:0000313" key="2">
    <source>
        <dbReference type="Proteomes" id="UP001458946"/>
    </source>
</evidence>
<dbReference type="PANTHER" id="PTHR12993:SF29">
    <property type="entry name" value="BLR3841 PROTEIN"/>
    <property type="match status" value="1"/>
</dbReference>
<dbReference type="InterPro" id="IPR003737">
    <property type="entry name" value="GlcNAc_PI_deacetylase-related"/>
</dbReference>
<dbReference type="Pfam" id="PF02585">
    <property type="entry name" value="PIG-L"/>
    <property type="match status" value="1"/>
</dbReference>
<reference evidence="1 2" key="1">
    <citation type="submission" date="2024-02" db="EMBL/GenBank/DDBJ databases">
        <title>Deinococcus xinjiangensis NBRC 107630.</title>
        <authorList>
            <person name="Ichikawa N."/>
            <person name="Katano-Makiyama Y."/>
            <person name="Hidaka K."/>
        </authorList>
    </citation>
    <scope>NUCLEOTIDE SEQUENCE [LARGE SCALE GENOMIC DNA]</scope>
    <source>
        <strain evidence="1 2">NBRC 107630</strain>
    </source>
</reference>
<dbReference type="Gene3D" id="3.40.50.10320">
    <property type="entry name" value="LmbE-like"/>
    <property type="match status" value="1"/>
</dbReference>
<sequence>MDKDERRLSDALILGTALAAGALALAVNIPAVQEIFASRSRKKLAGLPDYPAYQKGQRVLMVSPHPDDETLATGAQISQAVRNGAEVYIAWMTNGDGFVLDSLIAERTDKPKGDLELGRTRMKEGQKAGATLGVGSEHQRFLGFPDGSLKKVWEAGLQDGDKVVESSATHATAVPYEGTLHPQQPYTANNFRQDITELLDDIKPDFVLLPAIHDMHPDHHATNLFWTQVLRERGELKKARYWLIHGGLEWPLPKGLLPHFPLLVSPRGKKMAWQQFEVQQEDQLNKLQAVFAHETQVDMLLNFMLSFCRANELVALED</sequence>
<keyword evidence="2" id="KW-1185">Reference proteome</keyword>
<gene>
    <name evidence="1" type="primary">mshB_1</name>
    <name evidence="1" type="ORF">Dxin01_00070</name>
</gene>
<dbReference type="EMBL" id="BAABRN010000001">
    <property type="protein sequence ID" value="GAA5500350.1"/>
    <property type="molecule type" value="Genomic_DNA"/>
</dbReference>
<accession>A0ABP9V765</accession>
<dbReference type="Proteomes" id="UP001458946">
    <property type="component" value="Unassembled WGS sequence"/>
</dbReference>
<name>A0ABP9V765_9DEIO</name>
<proteinExistence type="predicted"/>